<proteinExistence type="predicted"/>
<dbReference type="OrthoDB" id="5243643at2"/>
<dbReference type="GO" id="GO:0051213">
    <property type="term" value="F:dioxygenase activity"/>
    <property type="evidence" value="ECO:0007669"/>
    <property type="project" value="UniProtKB-KW"/>
</dbReference>
<dbReference type="Gene3D" id="3.90.380.10">
    <property type="entry name" value="Naphthalene 1,2-dioxygenase Alpha Subunit, Chain A, domain 1"/>
    <property type="match status" value="1"/>
</dbReference>
<comment type="caution">
    <text evidence="8">The sequence shown here is derived from an EMBL/GenBank/DDBJ whole genome shotgun (WGS) entry which is preliminary data.</text>
</comment>
<name>A0A370HFU9_9NOCA</name>
<dbReference type="CDD" id="cd00680">
    <property type="entry name" value="RHO_alpha_C"/>
    <property type="match status" value="1"/>
</dbReference>
<dbReference type="CDD" id="cd03469">
    <property type="entry name" value="Rieske_RO_Alpha_N"/>
    <property type="match status" value="1"/>
</dbReference>
<dbReference type="Gene3D" id="2.102.10.10">
    <property type="entry name" value="Rieske [2Fe-2S] iron-sulphur domain"/>
    <property type="match status" value="1"/>
</dbReference>
<dbReference type="Pfam" id="PF00355">
    <property type="entry name" value="Rieske"/>
    <property type="match status" value="1"/>
</dbReference>
<dbReference type="AlphaFoldDB" id="A0A370HFU9"/>
<keyword evidence="2" id="KW-0001">2Fe-2S</keyword>
<dbReference type="GO" id="GO:0051537">
    <property type="term" value="F:2 iron, 2 sulfur cluster binding"/>
    <property type="evidence" value="ECO:0007669"/>
    <property type="project" value="UniProtKB-KW"/>
</dbReference>
<sequence length="421" mass="48848">MTQWPKPVEGSWTQHYPELGTSMISFEDSVSPEFFELEREAIFKRCWLNVGRIEQLSRTGSYFTKEIAAARTSVIVVRDRDGDINAFHNVCRHRGNKLMWNEFPRAEVSGTCRQFTCKYHGWRYNLDGSLNFVQQEGEFFDLDRDELGLVPVHCDVWAGFVFVNLDREPRQTLREFLGPMVTGLDGYPFENMTERYEFTADNHSNWKLFADAFQEYYHVPGLHPQQVPNPVRTGKGFECAHFQVDGPHRMVSTGGARRWTLPPEYMYPIERITRSGLVGPWESPDLGEMPAGLNPGRVEPWGIDNFQIFPNIEILIYRGWYLLYRYWPTSYNTHRFEGVLCFQPARTVRERVEHEVASVVFKEFALQDAGMLTGTQTALESAYRTAGVTRFPVNDQEILVRHFHQAVADRVGEYRREFVGA</sequence>
<accession>A0A370HFU9</accession>
<evidence type="ECO:0000256" key="4">
    <source>
        <dbReference type="ARBA" id="ARBA00023002"/>
    </source>
</evidence>
<dbReference type="STRING" id="1210089.GCA_001613165_01763"/>
<evidence type="ECO:0000313" key="9">
    <source>
        <dbReference type="Proteomes" id="UP000255355"/>
    </source>
</evidence>
<dbReference type="GO" id="GO:0004497">
    <property type="term" value="F:monooxygenase activity"/>
    <property type="evidence" value="ECO:0007669"/>
    <property type="project" value="UniProtKB-ARBA"/>
</dbReference>
<dbReference type="InterPro" id="IPR015879">
    <property type="entry name" value="Ring_hydroxy_dOase_asu_C_dom"/>
</dbReference>
<evidence type="ECO:0000256" key="1">
    <source>
        <dbReference type="ARBA" id="ARBA00001962"/>
    </source>
</evidence>
<dbReference type="PANTHER" id="PTHR43756">
    <property type="entry name" value="CHOLINE MONOOXYGENASE, CHLOROPLASTIC"/>
    <property type="match status" value="1"/>
</dbReference>
<dbReference type="PROSITE" id="PS51296">
    <property type="entry name" value="RIESKE"/>
    <property type="match status" value="1"/>
</dbReference>
<keyword evidence="9" id="KW-1185">Reference proteome</keyword>
<evidence type="ECO:0000256" key="3">
    <source>
        <dbReference type="ARBA" id="ARBA00022723"/>
    </source>
</evidence>
<dbReference type="InterPro" id="IPR001663">
    <property type="entry name" value="Rng_hydr_dOase-A"/>
</dbReference>
<keyword evidence="6" id="KW-0411">Iron-sulfur</keyword>
<evidence type="ECO:0000256" key="2">
    <source>
        <dbReference type="ARBA" id="ARBA00022714"/>
    </source>
</evidence>
<dbReference type="EMBL" id="QQAZ01000001">
    <property type="protein sequence ID" value="RDI56114.1"/>
    <property type="molecule type" value="Genomic_DNA"/>
</dbReference>
<feature type="domain" description="Rieske" evidence="7">
    <location>
        <begin position="47"/>
        <end position="163"/>
    </location>
</feature>
<reference evidence="8 9" key="1">
    <citation type="submission" date="2018-07" db="EMBL/GenBank/DDBJ databases">
        <title>Genomic Encyclopedia of Type Strains, Phase IV (KMG-IV): sequencing the most valuable type-strain genomes for metagenomic binning, comparative biology and taxonomic classification.</title>
        <authorList>
            <person name="Goeker M."/>
        </authorList>
    </citation>
    <scope>NUCLEOTIDE SEQUENCE [LARGE SCALE GENOMIC DNA]</scope>
    <source>
        <strain evidence="8 9">DSM 44952</strain>
    </source>
</reference>
<evidence type="ECO:0000313" key="8">
    <source>
        <dbReference type="EMBL" id="RDI56114.1"/>
    </source>
</evidence>
<dbReference type="SUPFAM" id="SSF55961">
    <property type="entry name" value="Bet v1-like"/>
    <property type="match status" value="1"/>
</dbReference>
<keyword evidence="3" id="KW-0479">Metal-binding</keyword>
<protein>
    <submittedName>
        <fullName evidence="8">Phenylpropionate dioxygenase-like ring-hydroxylating dioxygenase large terminal subunit</fullName>
    </submittedName>
</protein>
<keyword evidence="4" id="KW-0560">Oxidoreductase</keyword>
<organism evidence="8 9">
    <name type="scientific">Nocardia mexicana</name>
    <dbReference type="NCBI Taxonomy" id="279262"/>
    <lineage>
        <taxon>Bacteria</taxon>
        <taxon>Bacillati</taxon>
        <taxon>Actinomycetota</taxon>
        <taxon>Actinomycetes</taxon>
        <taxon>Mycobacteriales</taxon>
        <taxon>Nocardiaceae</taxon>
        <taxon>Nocardia</taxon>
    </lineage>
</organism>
<evidence type="ECO:0000256" key="6">
    <source>
        <dbReference type="ARBA" id="ARBA00023014"/>
    </source>
</evidence>
<keyword evidence="8" id="KW-0223">Dioxygenase</keyword>
<dbReference type="GO" id="GO:0005506">
    <property type="term" value="F:iron ion binding"/>
    <property type="evidence" value="ECO:0007669"/>
    <property type="project" value="InterPro"/>
</dbReference>
<dbReference type="InterPro" id="IPR036922">
    <property type="entry name" value="Rieske_2Fe-2S_sf"/>
</dbReference>
<dbReference type="Proteomes" id="UP000255355">
    <property type="component" value="Unassembled WGS sequence"/>
</dbReference>
<comment type="cofactor">
    <cofactor evidence="1">
        <name>Fe cation</name>
        <dbReference type="ChEBI" id="CHEBI:24875"/>
    </cofactor>
</comment>
<dbReference type="InterPro" id="IPR017941">
    <property type="entry name" value="Rieske_2Fe-2S"/>
</dbReference>
<dbReference type="PANTHER" id="PTHR43756:SF5">
    <property type="entry name" value="CHOLINE MONOOXYGENASE, CHLOROPLASTIC"/>
    <property type="match status" value="1"/>
</dbReference>
<dbReference type="Pfam" id="PF00848">
    <property type="entry name" value="Ring_hydroxyl_A"/>
    <property type="match status" value="1"/>
</dbReference>
<dbReference type="RefSeq" id="WP_068016312.1">
    <property type="nucleotide sequence ID" value="NZ_QQAZ01000001.1"/>
</dbReference>
<dbReference type="GO" id="GO:0016705">
    <property type="term" value="F:oxidoreductase activity, acting on paired donors, with incorporation or reduction of molecular oxygen"/>
    <property type="evidence" value="ECO:0007669"/>
    <property type="project" value="UniProtKB-ARBA"/>
</dbReference>
<keyword evidence="5" id="KW-0408">Iron</keyword>
<gene>
    <name evidence="8" type="ORF">DFR68_101951</name>
</gene>
<evidence type="ECO:0000256" key="5">
    <source>
        <dbReference type="ARBA" id="ARBA00023004"/>
    </source>
</evidence>
<dbReference type="SUPFAM" id="SSF50022">
    <property type="entry name" value="ISP domain"/>
    <property type="match status" value="1"/>
</dbReference>
<dbReference type="PRINTS" id="PR00090">
    <property type="entry name" value="RNGDIOXGNASE"/>
</dbReference>
<evidence type="ECO:0000259" key="7">
    <source>
        <dbReference type="PROSITE" id="PS51296"/>
    </source>
</evidence>